<protein>
    <submittedName>
        <fullName evidence="1">Uncharacterized protein</fullName>
    </submittedName>
</protein>
<evidence type="ECO:0000313" key="1">
    <source>
        <dbReference type="EMBL" id="KAH3834432.1"/>
    </source>
</evidence>
<proteinExistence type="predicted"/>
<keyword evidence="2" id="KW-1185">Reference proteome</keyword>
<name>A0A9D4K7R8_DREPO</name>
<reference evidence="1" key="2">
    <citation type="submission" date="2020-11" db="EMBL/GenBank/DDBJ databases">
        <authorList>
            <person name="McCartney M.A."/>
            <person name="Auch B."/>
            <person name="Kono T."/>
            <person name="Mallez S."/>
            <person name="Becker A."/>
            <person name="Gohl D.M."/>
            <person name="Silverstein K.A.T."/>
            <person name="Koren S."/>
            <person name="Bechman K.B."/>
            <person name="Herman A."/>
            <person name="Abrahante J.E."/>
            <person name="Garbe J."/>
        </authorList>
    </citation>
    <scope>NUCLEOTIDE SEQUENCE</scope>
    <source>
        <strain evidence="1">Duluth1</strain>
        <tissue evidence="1">Whole animal</tissue>
    </source>
</reference>
<dbReference type="AlphaFoldDB" id="A0A9D4K7R8"/>
<dbReference type="EMBL" id="JAIWYP010000004">
    <property type="protein sequence ID" value="KAH3834432.1"/>
    <property type="molecule type" value="Genomic_DNA"/>
</dbReference>
<comment type="caution">
    <text evidence="1">The sequence shown here is derived from an EMBL/GenBank/DDBJ whole genome shotgun (WGS) entry which is preliminary data.</text>
</comment>
<organism evidence="1 2">
    <name type="scientific">Dreissena polymorpha</name>
    <name type="common">Zebra mussel</name>
    <name type="synonym">Mytilus polymorpha</name>
    <dbReference type="NCBI Taxonomy" id="45954"/>
    <lineage>
        <taxon>Eukaryota</taxon>
        <taxon>Metazoa</taxon>
        <taxon>Spiralia</taxon>
        <taxon>Lophotrochozoa</taxon>
        <taxon>Mollusca</taxon>
        <taxon>Bivalvia</taxon>
        <taxon>Autobranchia</taxon>
        <taxon>Heteroconchia</taxon>
        <taxon>Euheterodonta</taxon>
        <taxon>Imparidentia</taxon>
        <taxon>Neoheterodontei</taxon>
        <taxon>Myida</taxon>
        <taxon>Dreissenoidea</taxon>
        <taxon>Dreissenidae</taxon>
        <taxon>Dreissena</taxon>
    </lineage>
</organism>
<sequence>MGDVLLPCLFPSLIWKASDILTCATCDVYIQEHSCVKAGLIGLSQLVNKAFVPDPVESLTTIQRADVHQAFVFTA</sequence>
<reference evidence="1" key="1">
    <citation type="journal article" date="2019" name="bioRxiv">
        <title>The Genome of the Zebra Mussel, Dreissena polymorpha: A Resource for Invasive Species Research.</title>
        <authorList>
            <person name="McCartney M.A."/>
            <person name="Auch B."/>
            <person name="Kono T."/>
            <person name="Mallez S."/>
            <person name="Zhang Y."/>
            <person name="Obille A."/>
            <person name="Becker A."/>
            <person name="Abrahante J.E."/>
            <person name="Garbe J."/>
            <person name="Badalamenti J.P."/>
            <person name="Herman A."/>
            <person name="Mangelson H."/>
            <person name="Liachko I."/>
            <person name="Sullivan S."/>
            <person name="Sone E.D."/>
            <person name="Koren S."/>
            <person name="Silverstein K.A.T."/>
            <person name="Beckman K.B."/>
            <person name="Gohl D.M."/>
        </authorList>
    </citation>
    <scope>NUCLEOTIDE SEQUENCE</scope>
    <source>
        <strain evidence="1">Duluth1</strain>
        <tissue evidence="1">Whole animal</tissue>
    </source>
</reference>
<dbReference type="Proteomes" id="UP000828390">
    <property type="component" value="Unassembled WGS sequence"/>
</dbReference>
<gene>
    <name evidence="1" type="ORF">DPMN_107757</name>
</gene>
<accession>A0A9D4K7R8</accession>
<evidence type="ECO:0000313" key="2">
    <source>
        <dbReference type="Proteomes" id="UP000828390"/>
    </source>
</evidence>